<dbReference type="Proteomes" id="UP000309340">
    <property type="component" value="Unassembled WGS sequence"/>
</dbReference>
<name>A0A4U0Y4T3_9PEZI</name>
<accession>A0A4U0Y4T3</accession>
<keyword evidence="2" id="KW-1185">Reference proteome</keyword>
<dbReference type="EMBL" id="NAJQ01000013">
    <property type="protein sequence ID" value="TKA83243.1"/>
    <property type="molecule type" value="Genomic_DNA"/>
</dbReference>
<reference evidence="1 2" key="1">
    <citation type="submission" date="2017-03" db="EMBL/GenBank/DDBJ databases">
        <title>Genomes of endolithic fungi from Antarctica.</title>
        <authorList>
            <person name="Coleine C."/>
            <person name="Masonjones S."/>
            <person name="Stajich J.E."/>
        </authorList>
    </citation>
    <scope>NUCLEOTIDE SEQUENCE [LARGE SCALE GENOMIC DNA]</scope>
    <source>
        <strain evidence="1 2">CCFEE 5184</strain>
    </source>
</reference>
<proteinExistence type="predicted"/>
<evidence type="ECO:0000313" key="1">
    <source>
        <dbReference type="EMBL" id="TKA83243.1"/>
    </source>
</evidence>
<gene>
    <name evidence="1" type="ORF">B0A55_02959</name>
</gene>
<organism evidence="1 2">
    <name type="scientific">Friedmanniomyces simplex</name>
    <dbReference type="NCBI Taxonomy" id="329884"/>
    <lineage>
        <taxon>Eukaryota</taxon>
        <taxon>Fungi</taxon>
        <taxon>Dikarya</taxon>
        <taxon>Ascomycota</taxon>
        <taxon>Pezizomycotina</taxon>
        <taxon>Dothideomycetes</taxon>
        <taxon>Dothideomycetidae</taxon>
        <taxon>Mycosphaerellales</taxon>
        <taxon>Teratosphaeriaceae</taxon>
        <taxon>Friedmanniomyces</taxon>
    </lineage>
</organism>
<evidence type="ECO:0000313" key="2">
    <source>
        <dbReference type="Proteomes" id="UP000309340"/>
    </source>
</evidence>
<comment type="caution">
    <text evidence="1">The sequence shown here is derived from an EMBL/GenBank/DDBJ whole genome shotgun (WGS) entry which is preliminary data.</text>
</comment>
<sequence length="266" mass="29941">MSYTTATVNSVGERVLLEATDLDDRTDDLLTAEKNVIKREKAVEERENAGGKLEGAAMGREVLLGERDAMKMTKRDYHKSANDSHVLPHMLHPETKTDFNERKQDPHQDAGPCKRCQQVYQTHVPQWILEEVLHHFATVEGEKASRKQCKIVGKQNKEHQIRHFARACRICIFTSAGLESSINYCKRSIILKLRTDAVDQVGCDVEVAVDCKNLQKGTWRLATDHAAVEQLLGKVCSYDGPFMEELVDDLLAVTQPTVKMALVADK</sequence>
<protein>
    <submittedName>
        <fullName evidence="1">Uncharacterized protein</fullName>
    </submittedName>
</protein>
<dbReference type="AlphaFoldDB" id="A0A4U0Y4T3"/>